<evidence type="ECO:0000313" key="4">
    <source>
        <dbReference type="Proteomes" id="UP001566204"/>
    </source>
</evidence>
<gene>
    <name evidence="2" type="primary">yecE_1</name>
    <name evidence="1" type="ORF">ABTW24_17465</name>
    <name evidence="2" type="ORF">NCTC11429_03255</name>
</gene>
<dbReference type="STRING" id="1123265.GCA_000686625_01558"/>
<dbReference type="InterPro" id="IPR036520">
    <property type="entry name" value="UPF0759_sf"/>
</dbReference>
<dbReference type="EMBL" id="JBEOQB010000005">
    <property type="protein sequence ID" value="MEZ0453384.1"/>
    <property type="molecule type" value="Genomic_DNA"/>
</dbReference>
<dbReference type="InterPro" id="IPR002763">
    <property type="entry name" value="DUF72"/>
</dbReference>
<evidence type="ECO:0000313" key="1">
    <source>
        <dbReference type="EMBL" id="MEZ0453384.1"/>
    </source>
</evidence>
<dbReference type="PANTHER" id="PTHR30348">
    <property type="entry name" value="UNCHARACTERIZED PROTEIN YECE"/>
    <property type="match status" value="1"/>
</dbReference>
<dbReference type="GeneID" id="78463940"/>
<organism evidence="2 3">
    <name type="scientific">Sphingobacterium thalpophilum</name>
    <dbReference type="NCBI Taxonomy" id="259"/>
    <lineage>
        <taxon>Bacteria</taxon>
        <taxon>Pseudomonadati</taxon>
        <taxon>Bacteroidota</taxon>
        <taxon>Sphingobacteriia</taxon>
        <taxon>Sphingobacteriales</taxon>
        <taxon>Sphingobacteriaceae</taxon>
        <taxon>Sphingobacterium</taxon>
    </lineage>
</organism>
<dbReference type="EMBL" id="LR590484">
    <property type="protein sequence ID" value="VTR45690.1"/>
    <property type="molecule type" value="Genomic_DNA"/>
</dbReference>
<evidence type="ECO:0000313" key="2">
    <source>
        <dbReference type="EMBL" id="VTR45690.1"/>
    </source>
</evidence>
<dbReference type="PANTHER" id="PTHR30348:SF4">
    <property type="entry name" value="DUF72 DOMAIN-CONTAINING PROTEIN"/>
    <property type="match status" value="1"/>
</dbReference>
<dbReference type="Pfam" id="PF01904">
    <property type="entry name" value="DUF72"/>
    <property type="match status" value="1"/>
</dbReference>
<proteinExistence type="predicted"/>
<sequence>MKGNYFSGTSGILLPYKNKNFYPKELQDKSRLSVYSLLFNSLEVNSSFYKMPRLETVERWSDETGPDFRFTFKLWKGITHQKDLMFDTDDVRKFLGVIQGAANKKGCLLVQLPPSAKFPSITNLDRLLGVIASDERSVGWQVCVEFRDDSWYREETEELLQSYNAHRVLHDKDGKGLSISRNGTGIVYIRFHGPNGDYRESYEDTLLYEYSSYINDCLAEGKTVYTYFNNTIGAAIANLRTLEGYMMRE</sequence>
<evidence type="ECO:0000313" key="3">
    <source>
        <dbReference type="Proteomes" id="UP000308196"/>
    </source>
</evidence>
<reference evidence="2 3" key="1">
    <citation type="submission" date="2019-05" db="EMBL/GenBank/DDBJ databases">
        <authorList>
            <consortium name="Pathogen Informatics"/>
        </authorList>
    </citation>
    <scope>NUCLEOTIDE SEQUENCE [LARGE SCALE GENOMIC DNA]</scope>
    <source>
        <strain evidence="2 3">NCTC11429</strain>
    </source>
</reference>
<dbReference type="Gene3D" id="3.20.20.410">
    <property type="entry name" value="Protein of unknown function UPF0759"/>
    <property type="match status" value="1"/>
</dbReference>
<protein>
    <submittedName>
        <fullName evidence="1">DUF72 domain-containing protein</fullName>
    </submittedName>
    <submittedName>
        <fullName evidence="2">Protein of uncharacterized function DUF72</fullName>
    </submittedName>
</protein>
<dbReference type="SUPFAM" id="SSF117396">
    <property type="entry name" value="TM1631-like"/>
    <property type="match status" value="1"/>
</dbReference>
<keyword evidence="4" id="KW-1185">Reference proteome</keyword>
<accession>A0A4U9VFG5</accession>
<dbReference type="Proteomes" id="UP001566204">
    <property type="component" value="Unassembled WGS sequence"/>
</dbReference>
<dbReference type="KEGG" id="stha:NCTC11429_03255"/>
<dbReference type="RefSeq" id="WP_028069085.1">
    <property type="nucleotide sequence ID" value="NZ_CP141191.1"/>
</dbReference>
<dbReference type="Proteomes" id="UP000308196">
    <property type="component" value="Chromosome"/>
</dbReference>
<dbReference type="AlphaFoldDB" id="A0A4U9VFG5"/>
<reference evidence="1 4" key="2">
    <citation type="submission" date="2024-06" db="EMBL/GenBank/DDBJ databases">
        <title>Soil Sphingobacterium thalpophilum.</title>
        <authorList>
            <person name="Yang J."/>
            <person name="Li J."/>
        </authorList>
    </citation>
    <scope>NUCLEOTIDE SEQUENCE [LARGE SCALE GENOMIC DNA]</scope>
    <source>
        <strain evidence="1 4">22g91tb</strain>
    </source>
</reference>
<name>A0A4U9VFG5_9SPHI</name>